<evidence type="ECO:0000256" key="1">
    <source>
        <dbReference type="ARBA" id="ARBA00004286"/>
    </source>
</evidence>
<gene>
    <name evidence="23" type="primary">SETD1B</name>
</gene>
<dbReference type="PROSITE" id="PS50102">
    <property type="entry name" value="RRM"/>
    <property type="match status" value="1"/>
</dbReference>
<evidence type="ECO:0000256" key="11">
    <source>
        <dbReference type="ARBA" id="ARBA00023163"/>
    </source>
</evidence>
<dbReference type="GO" id="GO:0048188">
    <property type="term" value="C:Set1C/COMPASS complex"/>
    <property type="evidence" value="ECO:0007669"/>
    <property type="project" value="InterPro"/>
</dbReference>
<feature type="region of interest" description="Disordered" evidence="18">
    <location>
        <begin position="1740"/>
        <end position="1773"/>
    </location>
</feature>
<dbReference type="Gene3D" id="2.170.270.10">
    <property type="entry name" value="SET domain"/>
    <property type="match status" value="1"/>
</dbReference>
<feature type="compositionally biased region" description="Low complexity" evidence="18">
    <location>
        <begin position="1476"/>
        <end position="1488"/>
    </location>
</feature>
<keyword evidence="7" id="KW-0156">Chromatin regulator</keyword>
<dbReference type="GO" id="GO:0003723">
    <property type="term" value="F:RNA binding"/>
    <property type="evidence" value="ECO:0007669"/>
    <property type="project" value="UniProtKB-UniRule"/>
</dbReference>
<dbReference type="GO" id="GO:0016607">
    <property type="term" value="C:nuclear speck"/>
    <property type="evidence" value="ECO:0007669"/>
    <property type="project" value="UniProtKB-SubCell"/>
</dbReference>
<dbReference type="OrthoDB" id="308383at2759"/>
<evidence type="ECO:0000313" key="22">
    <source>
        <dbReference type="Proteomes" id="UP000504623"/>
    </source>
</evidence>
<comment type="catalytic activity">
    <reaction evidence="16">
        <text>N(6),N(6)-dimethyl-L-lysyl(4)-[histone H3] + S-adenosyl-L-methionine = N(6),N(6),N(6)-trimethyl-L-lysyl(4)-[histone H3] + S-adenosyl-L-homocysteine + H(+)</text>
        <dbReference type="Rhea" id="RHEA:60272"/>
        <dbReference type="Rhea" id="RHEA-COMP:15537"/>
        <dbReference type="Rhea" id="RHEA-COMP:15540"/>
        <dbReference type="ChEBI" id="CHEBI:15378"/>
        <dbReference type="ChEBI" id="CHEBI:57856"/>
        <dbReference type="ChEBI" id="CHEBI:59789"/>
        <dbReference type="ChEBI" id="CHEBI:61961"/>
        <dbReference type="ChEBI" id="CHEBI:61976"/>
    </reaction>
    <physiologicalReaction direction="left-to-right" evidence="16">
        <dbReference type="Rhea" id="RHEA:60273"/>
    </physiologicalReaction>
</comment>
<evidence type="ECO:0000313" key="23">
    <source>
        <dbReference type="RefSeq" id="XP_006865553.1"/>
    </source>
</evidence>
<feature type="region of interest" description="Disordered" evidence="18">
    <location>
        <begin position="1471"/>
        <end position="1512"/>
    </location>
</feature>
<dbReference type="InterPro" id="IPR012677">
    <property type="entry name" value="Nucleotide-bd_a/b_plait_sf"/>
</dbReference>
<keyword evidence="22" id="KW-1185">Reference proteome</keyword>
<dbReference type="SUPFAM" id="SSF82199">
    <property type="entry name" value="SET domain"/>
    <property type="match status" value="1"/>
</dbReference>
<keyword evidence="6" id="KW-0949">S-adenosyl-L-methionine</keyword>
<feature type="domain" description="RRM" evidence="19">
    <location>
        <begin position="93"/>
        <end position="181"/>
    </location>
</feature>
<dbReference type="InterPro" id="IPR001214">
    <property type="entry name" value="SET_dom"/>
</dbReference>
<keyword evidence="9" id="KW-0805">Transcription regulation</keyword>
<reference evidence="23" key="1">
    <citation type="submission" date="2025-08" db="UniProtKB">
        <authorList>
            <consortium name="RefSeq"/>
        </authorList>
    </citation>
    <scope>IDENTIFICATION</scope>
    <source>
        <tissue evidence="23">Spleen</tissue>
    </source>
</reference>
<dbReference type="FunFam" id="2.170.270.10:FF:000010">
    <property type="entry name" value="Histone-lysine N-methyltransferase"/>
    <property type="match status" value="1"/>
</dbReference>
<comment type="catalytic activity">
    <reaction evidence="14">
        <text>L-lysyl(4)-[histone H3] + S-adenosyl-L-methionine = N(6)-methyl-L-lysyl(4)-[histone H3] + S-adenosyl-L-homocysteine + H(+)</text>
        <dbReference type="Rhea" id="RHEA:60264"/>
        <dbReference type="Rhea" id="RHEA-COMP:15543"/>
        <dbReference type="Rhea" id="RHEA-COMP:15547"/>
        <dbReference type="ChEBI" id="CHEBI:15378"/>
        <dbReference type="ChEBI" id="CHEBI:29969"/>
        <dbReference type="ChEBI" id="CHEBI:57856"/>
        <dbReference type="ChEBI" id="CHEBI:59789"/>
        <dbReference type="ChEBI" id="CHEBI:61929"/>
        <dbReference type="EC" id="2.1.1.364"/>
    </reaction>
    <physiologicalReaction direction="left-to-right" evidence="14">
        <dbReference type="Rhea" id="RHEA:60265"/>
    </physiologicalReaction>
</comment>
<feature type="compositionally biased region" description="Acidic residues" evidence="18">
    <location>
        <begin position="1204"/>
        <end position="1217"/>
    </location>
</feature>
<feature type="compositionally biased region" description="Pro residues" evidence="18">
    <location>
        <begin position="381"/>
        <end position="392"/>
    </location>
</feature>
<dbReference type="InterPro" id="IPR037841">
    <property type="entry name" value="SET_SETD1A/B"/>
</dbReference>
<evidence type="ECO:0000256" key="13">
    <source>
        <dbReference type="ARBA" id="ARBA00023620"/>
    </source>
</evidence>
<evidence type="ECO:0000259" key="21">
    <source>
        <dbReference type="PROSITE" id="PS50868"/>
    </source>
</evidence>
<dbReference type="GO" id="GO:0005694">
    <property type="term" value="C:chromosome"/>
    <property type="evidence" value="ECO:0007669"/>
    <property type="project" value="UniProtKB-SubCell"/>
</dbReference>
<dbReference type="PANTHER" id="PTHR45814:SF1">
    <property type="entry name" value="HISTONE-LYSINE N-METHYLTRANSFERASE SETD1B"/>
    <property type="match status" value="1"/>
</dbReference>
<feature type="compositionally biased region" description="Acidic residues" evidence="18">
    <location>
        <begin position="636"/>
        <end position="645"/>
    </location>
</feature>
<evidence type="ECO:0000259" key="20">
    <source>
        <dbReference type="PROSITE" id="PS50280"/>
    </source>
</evidence>
<dbReference type="FunFam" id="3.30.70.330:FF:000178">
    <property type="entry name" value="Histone-lysine N-methyltransferase"/>
    <property type="match status" value="1"/>
</dbReference>
<keyword evidence="10" id="KW-0010">Activator</keyword>
<dbReference type="InterPro" id="IPR003616">
    <property type="entry name" value="Post-SET_dom"/>
</dbReference>
<feature type="compositionally biased region" description="Low complexity" evidence="18">
    <location>
        <begin position="535"/>
        <end position="547"/>
    </location>
</feature>
<dbReference type="SMART" id="SM00317">
    <property type="entry name" value="SET"/>
    <property type="match status" value="1"/>
</dbReference>
<feature type="region of interest" description="Disordered" evidence="18">
    <location>
        <begin position="1"/>
        <end position="26"/>
    </location>
</feature>
<keyword evidence="12" id="KW-0539">Nucleus</keyword>
<dbReference type="GeneID" id="102841473"/>
<feature type="compositionally biased region" description="Low complexity" evidence="18">
    <location>
        <begin position="1361"/>
        <end position="1399"/>
    </location>
</feature>
<dbReference type="SMART" id="SM00360">
    <property type="entry name" value="RRM"/>
    <property type="match status" value="1"/>
</dbReference>
<dbReference type="GO" id="GO:0032259">
    <property type="term" value="P:methylation"/>
    <property type="evidence" value="ECO:0007669"/>
    <property type="project" value="UniProtKB-KW"/>
</dbReference>
<feature type="compositionally biased region" description="Pro residues" evidence="18">
    <location>
        <begin position="436"/>
        <end position="445"/>
    </location>
</feature>
<dbReference type="SMART" id="SM00508">
    <property type="entry name" value="PostSET"/>
    <property type="match status" value="1"/>
</dbReference>
<keyword evidence="8 17" id="KW-0694">RNA-binding</keyword>
<dbReference type="InterPro" id="IPR035979">
    <property type="entry name" value="RBD_domain_sf"/>
</dbReference>
<evidence type="ECO:0000256" key="2">
    <source>
        <dbReference type="ARBA" id="ARBA00004324"/>
    </source>
</evidence>
<feature type="domain" description="SET" evidence="20">
    <location>
        <begin position="1800"/>
        <end position="1917"/>
    </location>
</feature>
<proteinExistence type="predicted"/>
<feature type="region of interest" description="Disordered" evidence="18">
    <location>
        <begin position="235"/>
        <end position="300"/>
    </location>
</feature>
<feature type="compositionally biased region" description="Basic and acidic residues" evidence="18">
    <location>
        <begin position="1019"/>
        <end position="1037"/>
    </location>
</feature>
<keyword evidence="11" id="KW-0804">Transcription</keyword>
<dbReference type="Pfam" id="PF11764">
    <property type="entry name" value="N-SET"/>
    <property type="match status" value="1"/>
</dbReference>
<evidence type="ECO:0000256" key="7">
    <source>
        <dbReference type="ARBA" id="ARBA00022853"/>
    </source>
</evidence>
<evidence type="ECO:0000256" key="12">
    <source>
        <dbReference type="ARBA" id="ARBA00023242"/>
    </source>
</evidence>
<sequence length="1939" mass="211621">MENSHPPHHHHQQPPPQPGPSGERRNHHWRSYKLMIDPALKKGHHKLYRYDGQHFSLAMSSNRPVEIVEDPRVVGIWTKNKELELSVPKFKIDEFYVGPVPPKQVTFAKLNDNIRENFLRDMCKKYGEVEEVEILYNPKTKKHLGIAKVVFATVRGAREAVQHLHSTSVMGNIIHVELDTKGETRMRFYELLVTGRYTPQTLPVGELDAISPIVNETLQLSDALKRLKDGSLSAGCGSGSSSVTPNSGGTPFSQDTAYSSCRLDTPNSYGQGTPLTPRLGTPFSQDSSYSSRQPTPSYLFSQDPAVTFKARRHESKFTDAYNRRHEHHYVHNSSSVTTVAGAVAAFRGSSDLPFGAVGSSGGSSGGPYKAQPQDSATFAHTPPPAQVTPAPTPGVTFKSAFSPYQTPTPPFLPPPEEPTAAATFGARDGGEFRRAPVPPPLPPTEPVAKEKPGTPPGPPPPDTNSMELGGRPTFGWSPEPCDSPGTPTLESSPAGPEKPHDSLDSRIEMLLKEQRTKLPFLREQDSDTELQMEGSPISSSSSQLSPLAPFNTNSYRGPTPPSSRPSSTGLEDISPTPLPDSDEDDELDLRSRPPPEPGPPDPCGFLGQKGDTALELTSDRTPTSEKMDEGQQSSGEDMEISDDEMPSAPITSADCPKPLVVTPGAGMTMMTMKTVLTRKTLKMKTMTRPGLKPARRRSWTQMEVSWAAGRHAHTPPPPPPPQPGFPMPPPLPPPPPPPPPAHPAVTVPPPPLPAPPPPGVPPPPIMPPLPPFPPGLFPVMQVDMSHVLGGQWGGMPMSFQMQTQMLSRLMTGQGTCPYPPFMAAAAAAATAGLQFVNLPPYRGPFSLGNAGPGRGQPWPPLPKFDPSVPPPGYVPRQEDPHKATVDGVLLVVLKELKATMKRDLNRKMVEVVAFRAFDEWWDKKERMAKASLTPVKSGDNKDEDRPKPKDRIASCLLESWGKGEGLGYEGLGLGIGLRGAIRLPSFKVKRKEPPDTASASDQKRLRPSTSVDEEDEELERDRDMTDTPCELAKRDPKSMGVRRRPARPLELDSGGEEDEKESLSEEQESTEEEEEEEMEEEEDDDDDEDSADPEDSENEDDDTARSQTSEKEELDSDGEETVSIATSKADTESSSESSESSGFESSSESSSSSSSSEDEEEVAAEEEDEEEEEESMAPLAPKAVEEGVEESSVVTGMPVVETLGPEEEVDIEVEDEASKEPAQMLEELPLPVGVEDLSGCKEPPEEPDLGQEGAMSLSPEPATEMEGRLLPPPEHTPENDLEAESKPPTMLSLPPQPPLPPSRPPRPPSPPPEPELPEPPLPPAPVEPPTEEQPPRTPGLCGSLAKSQSTETVPATPGREPPLSGGSSNLSLSSPQVPGSPFSYPTPSPSLSSGGLPRTPGRDFSFTPTFPESSGPLLLPVCPLPANQRDERSGPLASSVLLEAGLTLPLPLPLPLPLTLPVPVLRTPTRPPAQLPPLLSAPLTPCSSSKRKPGRPRRSPPAVLSLDGPLVRPPGTALTRDRLLLPGQTQTPVFPSTHDPRAVTLDFRNAGIPVPPAPLPPQPPLLPAPLPVEPTKLPFKELENQWPSEAIPPGSRGRDEATEEDVELAKVRGLWRRPLKKRHEDLVAGTTSPELSPPQPLFRPRSEFEEMTILYDIWNGGIDEEDIRFLCVTYEQMLQQDNGMDWLNDTLWVYHPSTSLSSAKRKKRDDGLPEHVTGCARSEGFYTIDKKDKLRYLNSSRASTDEPPADTQGMSIPAQPHASTRAGSERRSEQRRLLSSFTGSCDSDLLKFNQLKFRKKKLKFCKSHIHDWGLFAMEPIAADEMVIEYVGQNIRQVIADMREKRYEDEGIGSSYMFRVDHDTIIDATKCGNFARFINHSCNPNCYAKVITVESQKKIVIYSKQHISVNEEITYDYKFPIEDVKIPCLCGSENCRGTLN</sequence>
<feature type="compositionally biased region" description="Acidic residues" evidence="18">
    <location>
        <begin position="1156"/>
        <end position="1175"/>
    </location>
</feature>
<feature type="compositionally biased region" description="Pro residues" evidence="18">
    <location>
        <begin position="453"/>
        <end position="462"/>
    </location>
</feature>
<feature type="compositionally biased region" description="Basic residues" evidence="18">
    <location>
        <begin position="1"/>
        <end position="12"/>
    </location>
</feature>
<feature type="compositionally biased region" description="Low complexity" evidence="18">
    <location>
        <begin position="1132"/>
        <end position="1155"/>
    </location>
</feature>
<name>A0A9B0TIK2_CHRAS</name>
<feature type="region of interest" description="Disordered" evidence="18">
    <location>
        <begin position="357"/>
        <end position="659"/>
    </location>
</feature>
<dbReference type="CDD" id="cd12549">
    <property type="entry name" value="RRM_Set1B"/>
    <property type="match status" value="1"/>
</dbReference>
<evidence type="ECO:0000256" key="4">
    <source>
        <dbReference type="ARBA" id="ARBA00022603"/>
    </source>
</evidence>
<dbReference type="SUPFAM" id="SSF54928">
    <property type="entry name" value="RNA-binding domain, RBD"/>
    <property type="match status" value="1"/>
</dbReference>
<evidence type="ECO:0000256" key="17">
    <source>
        <dbReference type="PROSITE-ProRule" id="PRU00176"/>
    </source>
</evidence>
<keyword evidence="3" id="KW-0158">Chromosome</keyword>
<feature type="region of interest" description="Disordered" evidence="18">
    <location>
        <begin position="988"/>
        <end position="1411"/>
    </location>
</feature>
<keyword evidence="4" id="KW-0489">Methyltransferase</keyword>
<dbReference type="SMART" id="SM01291">
    <property type="entry name" value="N-SET"/>
    <property type="match status" value="1"/>
</dbReference>
<evidence type="ECO:0000256" key="6">
    <source>
        <dbReference type="ARBA" id="ARBA00022691"/>
    </source>
</evidence>
<dbReference type="Pfam" id="PF00076">
    <property type="entry name" value="RRM_1"/>
    <property type="match status" value="1"/>
</dbReference>
<evidence type="ECO:0000256" key="16">
    <source>
        <dbReference type="ARBA" id="ARBA00051514"/>
    </source>
</evidence>
<dbReference type="RefSeq" id="XP_006865553.1">
    <property type="nucleotide sequence ID" value="XM_006865491.1"/>
</dbReference>
<feature type="compositionally biased region" description="Pro residues" evidence="18">
    <location>
        <begin position="1294"/>
        <end position="1337"/>
    </location>
</feature>
<evidence type="ECO:0000259" key="19">
    <source>
        <dbReference type="PROSITE" id="PS50102"/>
    </source>
</evidence>
<dbReference type="InterPro" id="IPR000504">
    <property type="entry name" value="RRM_dom"/>
</dbReference>
<comment type="subcellular location">
    <subcellularLocation>
        <location evidence="1">Chromosome</location>
    </subcellularLocation>
    <subcellularLocation>
        <location evidence="2">Nucleus speckle</location>
    </subcellularLocation>
</comment>
<feature type="compositionally biased region" description="Polar residues" evidence="18">
    <location>
        <begin position="282"/>
        <end position="300"/>
    </location>
</feature>
<accession>A0A9B0TIK2</accession>
<organism evidence="22 23">
    <name type="scientific">Chrysochloris asiatica</name>
    <name type="common">Cape golden mole</name>
    <dbReference type="NCBI Taxonomy" id="185453"/>
    <lineage>
        <taxon>Eukaryota</taxon>
        <taxon>Metazoa</taxon>
        <taxon>Chordata</taxon>
        <taxon>Craniata</taxon>
        <taxon>Vertebrata</taxon>
        <taxon>Euteleostomi</taxon>
        <taxon>Mammalia</taxon>
        <taxon>Eutheria</taxon>
        <taxon>Afrotheria</taxon>
        <taxon>Chrysochloridae</taxon>
        <taxon>Chrysochlorinae</taxon>
        <taxon>Chrysochloris</taxon>
    </lineage>
</organism>
<evidence type="ECO:0000256" key="5">
    <source>
        <dbReference type="ARBA" id="ARBA00022679"/>
    </source>
</evidence>
<dbReference type="InterPro" id="IPR044570">
    <property type="entry name" value="Set1-like"/>
</dbReference>
<evidence type="ECO:0000256" key="8">
    <source>
        <dbReference type="ARBA" id="ARBA00022884"/>
    </source>
</evidence>
<dbReference type="InterPro" id="IPR024657">
    <property type="entry name" value="COMPASS_Set1_N-SET"/>
</dbReference>
<dbReference type="Pfam" id="PF00856">
    <property type="entry name" value="SET"/>
    <property type="match status" value="1"/>
</dbReference>
<keyword evidence="5" id="KW-0808">Transferase</keyword>
<feature type="compositionally biased region" description="Polar residues" evidence="18">
    <location>
        <begin position="265"/>
        <end position="274"/>
    </location>
</feature>
<feature type="region of interest" description="Disordered" evidence="18">
    <location>
        <begin position="707"/>
        <end position="741"/>
    </location>
</feature>
<protein>
    <recommendedName>
        <fullName evidence="13">[histone H3]-lysine(4) N-methyltransferase</fullName>
        <ecNumber evidence="13">2.1.1.364</ecNumber>
    </recommendedName>
</protein>
<dbReference type="Proteomes" id="UP000504623">
    <property type="component" value="Unplaced"/>
</dbReference>
<feature type="compositionally biased region" description="Pro residues" evidence="18">
    <location>
        <begin position="406"/>
        <end position="417"/>
    </location>
</feature>
<evidence type="ECO:0000256" key="3">
    <source>
        <dbReference type="ARBA" id="ARBA00022454"/>
    </source>
</evidence>
<evidence type="ECO:0000256" key="10">
    <source>
        <dbReference type="ARBA" id="ARBA00023159"/>
    </source>
</evidence>
<feature type="compositionally biased region" description="Basic and acidic residues" evidence="18">
    <location>
        <begin position="497"/>
        <end position="525"/>
    </location>
</feature>
<dbReference type="EC" id="2.1.1.364" evidence="13"/>
<comment type="catalytic activity">
    <reaction evidence="15">
        <text>N(6)-methyl-L-lysyl(4)-[histone H3] + S-adenosyl-L-methionine = N(6),N(6)-dimethyl-L-lysyl(4)-[histone H3] + S-adenosyl-L-homocysteine + H(+)</text>
        <dbReference type="Rhea" id="RHEA:60268"/>
        <dbReference type="Rhea" id="RHEA-COMP:15540"/>
        <dbReference type="Rhea" id="RHEA-COMP:15543"/>
        <dbReference type="ChEBI" id="CHEBI:15378"/>
        <dbReference type="ChEBI" id="CHEBI:57856"/>
        <dbReference type="ChEBI" id="CHEBI:59789"/>
        <dbReference type="ChEBI" id="CHEBI:61929"/>
        <dbReference type="ChEBI" id="CHEBI:61976"/>
    </reaction>
    <physiologicalReaction direction="left-to-right" evidence="15">
        <dbReference type="Rhea" id="RHEA:60269"/>
    </physiologicalReaction>
</comment>
<dbReference type="CTD" id="23067"/>
<feature type="compositionally biased region" description="Polar residues" evidence="18">
    <location>
        <begin position="243"/>
        <end position="259"/>
    </location>
</feature>
<evidence type="ECO:0000256" key="15">
    <source>
        <dbReference type="ARBA" id="ARBA00050089"/>
    </source>
</evidence>
<dbReference type="Gene3D" id="3.30.70.330">
    <property type="match status" value="1"/>
</dbReference>
<feature type="domain" description="Post-SET" evidence="21">
    <location>
        <begin position="1923"/>
        <end position="1939"/>
    </location>
</feature>
<dbReference type="InterPro" id="IPR034468">
    <property type="entry name" value="Set1B_RRM"/>
</dbReference>
<feature type="compositionally biased region" description="Acidic residues" evidence="18">
    <location>
        <begin position="1053"/>
        <end position="1102"/>
    </location>
</feature>
<dbReference type="PROSITE" id="PS50280">
    <property type="entry name" value="SET"/>
    <property type="match status" value="1"/>
</dbReference>
<evidence type="ECO:0000256" key="9">
    <source>
        <dbReference type="ARBA" id="ARBA00023015"/>
    </source>
</evidence>
<evidence type="ECO:0000256" key="18">
    <source>
        <dbReference type="SAM" id="MobiDB-lite"/>
    </source>
</evidence>
<dbReference type="PANTHER" id="PTHR45814">
    <property type="entry name" value="HISTONE-LYSINE N-METHYLTRANSFERASE SETD1"/>
    <property type="match status" value="1"/>
</dbReference>
<feature type="compositionally biased region" description="Basic residues" evidence="18">
    <location>
        <begin position="1489"/>
        <end position="1498"/>
    </location>
</feature>
<feature type="compositionally biased region" description="Pro residues" evidence="18">
    <location>
        <begin position="714"/>
        <end position="741"/>
    </location>
</feature>
<dbReference type="InterPro" id="IPR046341">
    <property type="entry name" value="SET_dom_sf"/>
</dbReference>
<dbReference type="CDD" id="cd19169">
    <property type="entry name" value="SET_SETD1"/>
    <property type="match status" value="1"/>
</dbReference>
<evidence type="ECO:0000256" key="14">
    <source>
        <dbReference type="ARBA" id="ARBA00049353"/>
    </source>
</evidence>
<dbReference type="GO" id="GO:0140945">
    <property type="term" value="F:histone H3K4 monomethyltransferase activity"/>
    <property type="evidence" value="ECO:0007669"/>
    <property type="project" value="UniProtKB-EC"/>
</dbReference>
<dbReference type="PROSITE" id="PS50868">
    <property type="entry name" value="POST_SET"/>
    <property type="match status" value="1"/>
</dbReference>